<name>A0ABW6LMF5_9ACTN</name>
<dbReference type="EMBL" id="JBIAFP010000026">
    <property type="protein sequence ID" value="MFE9229598.1"/>
    <property type="molecule type" value="Genomic_DNA"/>
</dbReference>
<keyword evidence="2" id="KW-1185">Reference proteome</keyword>
<reference evidence="1 2" key="1">
    <citation type="submission" date="2024-10" db="EMBL/GenBank/DDBJ databases">
        <title>The Natural Products Discovery Center: Release of the First 8490 Sequenced Strains for Exploring Actinobacteria Biosynthetic Diversity.</title>
        <authorList>
            <person name="Kalkreuter E."/>
            <person name="Kautsar S.A."/>
            <person name="Yang D."/>
            <person name="Bader C.D."/>
            <person name="Teijaro C.N."/>
            <person name="Fluegel L."/>
            <person name="Davis C.M."/>
            <person name="Simpson J.R."/>
            <person name="Lauterbach L."/>
            <person name="Steele A.D."/>
            <person name="Gui C."/>
            <person name="Meng S."/>
            <person name="Li G."/>
            <person name="Viehrig K."/>
            <person name="Ye F."/>
            <person name="Su P."/>
            <person name="Kiefer A.F."/>
            <person name="Nichols A."/>
            <person name="Cepeda A.J."/>
            <person name="Yan W."/>
            <person name="Fan B."/>
            <person name="Jiang Y."/>
            <person name="Adhikari A."/>
            <person name="Zheng C.-J."/>
            <person name="Schuster L."/>
            <person name="Cowan T.M."/>
            <person name="Smanski M.J."/>
            <person name="Chevrette M.G."/>
            <person name="De Carvalho L.P.S."/>
            <person name="Shen B."/>
        </authorList>
    </citation>
    <scope>NUCLEOTIDE SEQUENCE [LARGE SCALE GENOMIC DNA]</scope>
    <source>
        <strain evidence="1 2">NPDC007066</strain>
    </source>
</reference>
<sequence>MPAPMQPLSARVGSPSVAGSVRRGQELHVAAEALVFLGEPQVVAVLPAPGQPVAGDQRQQREVVQAFLAAARDVQFEQLLDHFE</sequence>
<gene>
    <name evidence="1" type="ORF">ACFYM3_34400</name>
</gene>
<organism evidence="1 2">
    <name type="scientific">Streptomyces massasporeus</name>
    <dbReference type="NCBI Taxonomy" id="67324"/>
    <lineage>
        <taxon>Bacteria</taxon>
        <taxon>Bacillati</taxon>
        <taxon>Actinomycetota</taxon>
        <taxon>Actinomycetes</taxon>
        <taxon>Kitasatosporales</taxon>
        <taxon>Streptomycetaceae</taxon>
        <taxon>Streptomyces</taxon>
    </lineage>
</organism>
<accession>A0ABW6LMF5</accession>
<dbReference type="RefSeq" id="WP_358286982.1">
    <property type="nucleotide sequence ID" value="NZ_JBEYGJ010000028.1"/>
</dbReference>
<comment type="caution">
    <text evidence="1">The sequence shown here is derived from an EMBL/GenBank/DDBJ whole genome shotgun (WGS) entry which is preliminary data.</text>
</comment>
<proteinExistence type="predicted"/>
<dbReference type="Proteomes" id="UP001601288">
    <property type="component" value="Unassembled WGS sequence"/>
</dbReference>
<protein>
    <submittedName>
        <fullName evidence="1">Uncharacterized protein</fullName>
    </submittedName>
</protein>
<evidence type="ECO:0000313" key="1">
    <source>
        <dbReference type="EMBL" id="MFE9229598.1"/>
    </source>
</evidence>
<evidence type="ECO:0000313" key="2">
    <source>
        <dbReference type="Proteomes" id="UP001601288"/>
    </source>
</evidence>